<keyword evidence="8" id="KW-1185">Reference proteome</keyword>
<keyword evidence="3" id="KW-0731">Sigma factor</keyword>
<dbReference type="NCBIfam" id="TIGR02937">
    <property type="entry name" value="sigma70-ECF"/>
    <property type="match status" value="1"/>
</dbReference>
<dbReference type="RefSeq" id="WP_191714650.1">
    <property type="nucleotide sequence ID" value="NZ_JACSPU010000002.1"/>
</dbReference>
<proteinExistence type="inferred from homology"/>
<evidence type="ECO:0000256" key="1">
    <source>
        <dbReference type="ARBA" id="ARBA00010641"/>
    </source>
</evidence>
<comment type="similarity">
    <text evidence="1">Belongs to the sigma-70 factor family. ECF subfamily.</text>
</comment>
<dbReference type="Gene3D" id="1.10.10.10">
    <property type="entry name" value="Winged helix-like DNA-binding domain superfamily/Winged helix DNA-binding domain"/>
    <property type="match status" value="1"/>
</dbReference>
<accession>A0ABR8WBL0</accession>
<protein>
    <submittedName>
        <fullName evidence="7">RNA polymerase sigma factor</fullName>
    </submittedName>
</protein>
<dbReference type="InterPro" id="IPR013324">
    <property type="entry name" value="RNA_pol_sigma_r3/r4-like"/>
</dbReference>
<dbReference type="SUPFAM" id="SSF88659">
    <property type="entry name" value="Sigma3 and sigma4 domains of RNA polymerase sigma factors"/>
    <property type="match status" value="1"/>
</dbReference>
<dbReference type="InterPro" id="IPR014284">
    <property type="entry name" value="RNA_pol_sigma-70_dom"/>
</dbReference>
<dbReference type="SUPFAM" id="SSF88946">
    <property type="entry name" value="Sigma2 domain of RNA polymerase sigma factors"/>
    <property type="match status" value="1"/>
</dbReference>
<dbReference type="EMBL" id="JACSPU010000002">
    <property type="protein sequence ID" value="MBD8014416.1"/>
    <property type="molecule type" value="Genomic_DNA"/>
</dbReference>
<dbReference type="Gene3D" id="1.10.1740.10">
    <property type="match status" value="1"/>
</dbReference>
<comment type="caution">
    <text evidence="7">The sequence shown here is derived from an EMBL/GenBank/DDBJ whole genome shotgun (WGS) entry which is preliminary data.</text>
</comment>
<dbReference type="PANTHER" id="PTHR43133:SF52">
    <property type="entry name" value="ECF RNA POLYMERASE SIGMA FACTOR SIGL"/>
    <property type="match status" value="1"/>
</dbReference>
<evidence type="ECO:0000256" key="4">
    <source>
        <dbReference type="ARBA" id="ARBA00023125"/>
    </source>
</evidence>
<organism evidence="7 8">
    <name type="scientific">Planococcus wigleyi</name>
    <dbReference type="NCBI Taxonomy" id="2762216"/>
    <lineage>
        <taxon>Bacteria</taxon>
        <taxon>Bacillati</taxon>
        <taxon>Bacillota</taxon>
        <taxon>Bacilli</taxon>
        <taxon>Bacillales</taxon>
        <taxon>Caryophanaceae</taxon>
        <taxon>Planococcus</taxon>
    </lineage>
</organism>
<evidence type="ECO:0000313" key="7">
    <source>
        <dbReference type="EMBL" id="MBD8014416.1"/>
    </source>
</evidence>
<gene>
    <name evidence="7" type="ORF">H9630_06235</name>
</gene>
<dbReference type="InterPro" id="IPR013325">
    <property type="entry name" value="RNA_pol_sigma_r2"/>
</dbReference>
<dbReference type="InterPro" id="IPR039425">
    <property type="entry name" value="RNA_pol_sigma-70-like"/>
</dbReference>
<dbReference type="InterPro" id="IPR036388">
    <property type="entry name" value="WH-like_DNA-bd_sf"/>
</dbReference>
<evidence type="ECO:0000256" key="3">
    <source>
        <dbReference type="ARBA" id="ARBA00023082"/>
    </source>
</evidence>
<reference evidence="7 8" key="1">
    <citation type="submission" date="2020-08" db="EMBL/GenBank/DDBJ databases">
        <title>A Genomic Blueprint of the Chicken Gut Microbiome.</title>
        <authorList>
            <person name="Gilroy R."/>
            <person name="Ravi A."/>
            <person name="Getino M."/>
            <person name="Pursley I."/>
            <person name="Horton D.L."/>
            <person name="Alikhan N.-F."/>
            <person name="Baker D."/>
            <person name="Gharbi K."/>
            <person name="Hall N."/>
            <person name="Watson M."/>
            <person name="Adriaenssens E.M."/>
            <person name="Foster-Nyarko E."/>
            <person name="Jarju S."/>
            <person name="Secka A."/>
            <person name="Antonio M."/>
            <person name="Oren A."/>
            <person name="Chaudhuri R."/>
            <person name="La Ragione R.M."/>
            <person name="Hildebrand F."/>
            <person name="Pallen M.J."/>
        </authorList>
    </citation>
    <scope>NUCLEOTIDE SEQUENCE [LARGE SCALE GENOMIC DNA]</scope>
    <source>
        <strain evidence="7 8">Sa1BUA13</strain>
    </source>
</reference>
<evidence type="ECO:0000256" key="5">
    <source>
        <dbReference type="ARBA" id="ARBA00023163"/>
    </source>
</evidence>
<evidence type="ECO:0000313" key="8">
    <source>
        <dbReference type="Proteomes" id="UP000658980"/>
    </source>
</evidence>
<sequence>MFLKGPPLLVLILIKKIFIELKMGKIYGMIRERKFIKRFCNEIDGGGINTKNSKKARAVMNRLNEEYEKLHPKIYAFFYAKTGNQATAQDLCHDTFYEACKNIASFNNHSTLSTWIFSIANNLLKKHYRKNKYQQSLMQKLAEMPEAEIHSLEELAEIHEDTKLLWHHISKLDDASREIVLLRIYGELSFADIGVLIGKSENYARVTFHRLKLKIQKLLEVTL</sequence>
<dbReference type="Pfam" id="PF04542">
    <property type="entry name" value="Sigma70_r2"/>
    <property type="match status" value="1"/>
</dbReference>
<dbReference type="InterPro" id="IPR007627">
    <property type="entry name" value="RNA_pol_sigma70_r2"/>
</dbReference>
<keyword evidence="5" id="KW-0804">Transcription</keyword>
<evidence type="ECO:0000256" key="2">
    <source>
        <dbReference type="ARBA" id="ARBA00023015"/>
    </source>
</evidence>
<dbReference type="PANTHER" id="PTHR43133">
    <property type="entry name" value="RNA POLYMERASE ECF-TYPE SIGMA FACTO"/>
    <property type="match status" value="1"/>
</dbReference>
<feature type="domain" description="RNA polymerase sigma-70 region 2" evidence="6">
    <location>
        <begin position="67"/>
        <end position="132"/>
    </location>
</feature>
<keyword evidence="4" id="KW-0238">DNA-binding</keyword>
<evidence type="ECO:0000259" key="6">
    <source>
        <dbReference type="Pfam" id="PF04542"/>
    </source>
</evidence>
<name>A0ABR8WBL0_9BACL</name>
<dbReference type="Proteomes" id="UP000658980">
    <property type="component" value="Unassembled WGS sequence"/>
</dbReference>
<keyword evidence="2" id="KW-0805">Transcription regulation</keyword>